<feature type="domain" description="ABC transmembrane type-1" evidence="9">
    <location>
        <begin position="81"/>
        <end position="289"/>
    </location>
</feature>
<evidence type="ECO:0000313" key="10">
    <source>
        <dbReference type="EMBL" id="SDF54460.1"/>
    </source>
</evidence>
<evidence type="ECO:0000313" key="11">
    <source>
        <dbReference type="Proteomes" id="UP000198994"/>
    </source>
</evidence>
<dbReference type="GO" id="GO:0055085">
    <property type="term" value="P:transmembrane transport"/>
    <property type="evidence" value="ECO:0007669"/>
    <property type="project" value="InterPro"/>
</dbReference>
<proteinExistence type="inferred from homology"/>
<dbReference type="Gene3D" id="1.10.3720.10">
    <property type="entry name" value="MetI-like"/>
    <property type="match status" value="1"/>
</dbReference>
<dbReference type="InterPro" id="IPR000515">
    <property type="entry name" value="MetI-like"/>
</dbReference>
<dbReference type="GO" id="GO:0005886">
    <property type="term" value="C:plasma membrane"/>
    <property type="evidence" value="ECO:0007669"/>
    <property type="project" value="UniProtKB-SubCell"/>
</dbReference>
<evidence type="ECO:0000256" key="6">
    <source>
        <dbReference type="ARBA" id="ARBA00022989"/>
    </source>
</evidence>
<dbReference type="PANTHER" id="PTHR42929:SF5">
    <property type="entry name" value="ABC TRANSPORTER PERMEASE PROTEIN"/>
    <property type="match status" value="1"/>
</dbReference>
<evidence type="ECO:0000256" key="8">
    <source>
        <dbReference type="SAM" id="Phobius"/>
    </source>
</evidence>
<gene>
    <name evidence="10" type="ORF">SAMN04488105_12815</name>
</gene>
<sequence>MALTDTAPAPRAAPAPRKPVSPAWLTLPGLCFLVFVLLLPVGWLMALSLKPSMPGAFTMEGDWTIANYLRFFSQPFYYSTLIKTLWVSALTTGITAVLGYALALIIWTASPAKRGWIVLIVLSPLLVSIVARTYGWMIMLGDRGILNQALLALGVIEEPIQIMYTSAAVIVGLVHVFVPFMALCVLTSLEKIDPKVPEAAMTFGASRWAVLRRILLPLTVPGLASGLTIVFSLAISSYVTPALMGGPRSGMLTTFIYQQFAVTLDWRFGAVLVTLLLALTLVVLTSILALAARMTATWSK</sequence>
<organism evidence="10 11">
    <name type="scientific">Salipiger thiooxidans</name>
    <dbReference type="NCBI Taxonomy" id="282683"/>
    <lineage>
        <taxon>Bacteria</taxon>
        <taxon>Pseudomonadati</taxon>
        <taxon>Pseudomonadota</taxon>
        <taxon>Alphaproteobacteria</taxon>
        <taxon>Rhodobacterales</taxon>
        <taxon>Roseobacteraceae</taxon>
        <taxon>Salipiger</taxon>
    </lineage>
</organism>
<dbReference type="EMBL" id="FNAV01000028">
    <property type="protein sequence ID" value="SDF54460.1"/>
    <property type="molecule type" value="Genomic_DNA"/>
</dbReference>
<evidence type="ECO:0000256" key="5">
    <source>
        <dbReference type="ARBA" id="ARBA00022692"/>
    </source>
</evidence>
<keyword evidence="7 8" id="KW-0472">Membrane</keyword>
<keyword evidence="6 8" id="KW-1133">Transmembrane helix</keyword>
<evidence type="ECO:0000256" key="3">
    <source>
        <dbReference type="ARBA" id="ARBA00022448"/>
    </source>
</evidence>
<dbReference type="PROSITE" id="PS50928">
    <property type="entry name" value="ABC_TM1"/>
    <property type="match status" value="1"/>
</dbReference>
<keyword evidence="3" id="KW-0813">Transport</keyword>
<feature type="transmembrane region" description="Helical" evidence="8">
    <location>
        <begin position="268"/>
        <end position="292"/>
    </location>
</feature>
<dbReference type="STRING" id="282683.SAMN04488105_12815"/>
<accession>A0A1G7LZY0</accession>
<evidence type="ECO:0000256" key="7">
    <source>
        <dbReference type="ARBA" id="ARBA00023136"/>
    </source>
</evidence>
<feature type="transmembrane region" description="Helical" evidence="8">
    <location>
        <begin position="85"/>
        <end position="109"/>
    </location>
</feature>
<evidence type="ECO:0000256" key="1">
    <source>
        <dbReference type="ARBA" id="ARBA00004651"/>
    </source>
</evidence>
<keyword evidence="4" id="KW-1003">Cell membrane</keyword>
<comment type="similarity">
    <text evidence="2">Belongs to the binding-protein-dependent transport system permease family. CysTW subfamily.</text>
</comment>
<keyword evidence="5 8" id="KW-0812">Transmembrane</keyword>
<evidence type="ECO:0000256" key="4">
    <source>
        <dbReference type="ARBA" id="ARBA00022475"/>
    </source>
</evidence>
<feature type="transmembrane region" description="Helical" evidence="8">
    <location>
        <begin position="116"/>
        <end position="140"/>
    </location>
</feature>
<feature type="transmembrane region" description="Helical" evidence="8">
    <location>
        <begin position="24"/>
        <end position="46"/>
    </location>
</feature>
<dbReference type="CDD" id="cd06261">
    <property type="entry name" value="TM_PBP2"/>
    <property type="match status" value="1"/>
</dbReference>
<evidence type="ECO:0000256" key="2">
    <source>
        <dbReference type="ARBA" id="ARBA00007069"/>
    </source>
</evidence>
<dbReference type="Proteomes" id="UP000198994">
    <property type="component" value="Unassembled WGS sequence"/>
</dbReference>
<dbReference type="InterPro" id="IPR035906">
    <property type="entry name" value="MetI-like_sf"/>
</dbReference>
<protein>
    <submittedName>
        <fullName evidence="10">Putative spermidine/putrescine transport system permease protein</fullName>
    </submittedName>
</protein>
<dbReference type="AlphaFoldDB" id="A0A1G7LZY0"/>
<evidence type="ECO:0000259" key="9">
    <source>
        <dbReference type="PROSITE" id="PS50928"/>
    </source>
</evidence>
<dbReference type="SUPFAM" id="SSF161098">
    <property type="entry name" value="MetI-like"/>
    <property type="match status" value="1"/>
</dbReference>
<name>A0A1G7LZY0_9RHOB</name>
<keyword evidence="11" id="KW-1185">Reference proteome</keyword>
<reference evidence="11" key="1">
    <citation type="submission" date="2016-10" db="EMBL/GenBank/DDBJ databases">
        <authorList>
            <person name="Varghese N."/>
            <person name="Submissions S."/>
        </authorList>
    </citation>
    <scope>NUCLEOTIDE SEQUENCE [LARGE SCALE GENOMIC DNA]</scope>
    <source>
        <strain evidence="11">DSM 10146</strain>
    </source>
</reference>
<dbReference type="RefSeq" id="WP_089963949.1">
    <property type="nucleotide sequence ID" value="NZ_FNAV01000028.1"/>
</dbReference>
<dbReference type="OrthoDB" id="9807047at2"/>
<feature type="transmembrane region" description="Helical" evidence="8">
    <location>
        <begin position="160"/>
        <end position="186"/>
    </location>
</feature>
<dbReference type="PANTHER" id="PTHR42929">
    <property type="entry name" value="INNER MEMBRANE ABC TRANSPORTER PERMEASE PROTEIN YDCU-RELATED-RELATED"/>
    <property type="match status" value="1"/>
</dbReference>
<comment type="subcellular location">
    <subcellularLocation>
        <location evidence="1">Cell membrane</location>
        <topology evidence="1">Multi-pass membrane protein</topology>
    </subcellularLocation>
</comment>
<feature type="transmembrane region" description="Helical" evidence="8">
    <location>
        <begin position="214"/>
        <end position="239"/>
    </location>
</feature>